<protein>
    <submittedName>
        <fullName evidence="10">Cytochrome protein</fullName>
    </submittedName>
</protein>
<evidence type="ECO:0000256" key="6">
    <source>
        <dbReference type="ARBA" id="ARBA00023004"/>
    </source>
</evidence>
<keyword evidence="9" id="KW-0812">Transmembrane</keyword>
<dbReference type="InterPro" id="IPR036396">
    <property type="entry name" value="Cyt_P450_sf"/>
</dbReference>
<dbReference type="GO" id="GO:0004497">
    <property type="term" value="F:monooxygenase activity"/>
    <property type="evidence" value="ECO:0007669"/>
    <property type="project" value="UniProtKB-KW"/>
</dbReference>
<evidence type="ECO:0000256" key="7">
    <source>
        <dbReference type="ARBA" id="ARBA00023033"/>
    </source>
</evidence>
<dbReference type="PANTHER" id="PTHR24305:SF107">
    <property type="entry name" value="P450, PUTATIVE (EUROFUNG)-RELATED"/>
    <property type="match status" value="1"/>
</dbReference>
<evidence type="ECO:0000256" key="9">
    <source>
        <dbReference type="SAM" id="Phobius"/>
    </source>
</evidence>
<keyword evidence="5" id="KW-0560">Oxidoreductase</keyword>
<dbReference type="GO" id="GO:0016705">
    <property type="term" value="F:oxidoreductase activity, acting on paired donors, with incorporation or reduction of molecular oxygen"/>
    <property type="evidence" value="ECO:0007669"/>
    <property type="project" value="InterPro"/>
</dbReference>
<keyword evidence="6 8" id="KW-0408">Iron</keyword>
<reference evidence="10" key="1">
    <citation type="journal article" date="2020" name="Stud. Mycol.">
        <title>101 Dothideomycetes genomes: a test case for predicting lifestyles and emergence of pathogens.</title>
        <authorList>
            <person name="Haridas S."/>
            <person name="Albert R."/>
            <person name="Binder M."/>
            <person name="Bloem J."/>
            <person name="Labutti K."/>
            <person name="Salamov A."/>
            <person name="Andreopoulos B."/>
            <person name="Baker S."/>
            <person name="Barry K."/>
            <person name="Bills G."/>
            <person name="Bluhm B."/>
            <person name="Cannon C."/>
            <person name="Castanera R."/>
            <person name="Culley D."/>
            <person name="Daum C."/>
            <person name="Ezra D."/>
            <person name="Gonzalez J."/>
            <person name="Henrissat B."/>
            <person name="Kuo A."/>
            <person name="Liang C."/>
            <person name="Lipzen A."/>
            <person name="Lutzoni F."/>
            <person name="Magnuson J."/>
            <person name="Mondo S."/>
            <person name="Nolan M."/>
            <person name="Ohm R."/>
            <person name="Pangilinan J."/>
            <person name="Park H.-J."/>
            <person name="Ramirez L."/>
            <person name="Alfaro M."/>
            <person name="Sun H."/>
            <person name="Tritt A."/>
            <person name="Yoshinaga Y."/>
            <person name="Zwiers L.-H."/>
            <person name="Turgeon B."/>
            <person name="Goodwin S."/>
            <person name="Spatafora J."/>
            <person name="Crous P."/>
            <person name="Grigoriev I."/>
        </authorList>
    </citation>
    <scope>NUCLEOTIDE SEQUENCE</scope>
    <source>
        <strain evidence="10">CBS 175.79</strain>
    </source>
</reference>
<gene>
    <name evidence="10" type="ORF">BU24DRAFT_471385</name>
</gene>
<feature type="transmembrane region" description="Helical" evidence="9">
    <location>
        <begin position="6"/>
        <end position="24"/>
    </location>
</feature>
<dbReference type="Proteomes" id="UP000799778">
    <property type="component" value="Unassembled WGS sequence"/>
</dbReference>
<evidence type="ECO:0000313" key="11">
    <source>
        <dbReference type="Proteomes" id="UP000799778"/>
    </source>
</evidence>
<keyword evidence="7" id="KW-0503">Monooxygenase</keyword>
<dbReference type="PRINTS" id="PR00385">
    <property type="entry name" value="P450"/>
</dbReference>
<evidence type="ECO:0000256" key="3">
    <source>
        <dbReference type="ARBA" id="ARBA00022617"/>
    </source>
</evidence>
<dbReference type="InterPro" id="IPR002401">
    <property type="entry name" value="Cyt_P450_E_grp-I"/>
</dbReference>
<comment type="pathway">
    <text evidence="2">Secondary metabolite biosynthesis.</text>
</comment>
<dbReference type="AlphaFoldDB" id="A0A6A5YAH8"/>
<dbReference type="SUPFAM" id="SSF48264">
    <property type="entry name" value="Cytochrome P450"/>
    <property type="match status" value="1"/>
</dbReference>
<dbReference type="GO" id="GO:0005506">
    <property type="term" value="F:iron ion binding"/>
    <property type="evidence" value="ECO:0007669"/>
    <property type="project" value="InterPro"/>
</dbReference>
<evidence type="ECO:0000313" key="10">
    <source>
        <dbReference type="EMBL" id="KAF2022236.1"/>
    </source>
</evidence>
<evidence type="ECO:0000256" key="2">
    <source>
        <dbReference type="ARBA" id="ARBA00005179"/>
    </source>
</evidence>
<evidence type="ECO:0000256" key="1">
    <source>
        <dbReference type="ARBA" id="ARBA00001971"/>
    </source>
</evidence>
<proteinExistence type="predicted"/>
<dbReference type="PANTHER" id="PTHR24305">
    <property type="entry name" value="CYTOCHROME P450"/>
    <property type="match status" value="1"/>
</dbReference>
<keyword evidence="11" id="KW-1185">Reference proteome</keyword>
<dbReference type="InterPro" id="IPR050121">
    <property type="entry name" value="Cytochrome_P450_monoxygenase"/>
</dbReference>
<keyword evidence="9" id="KW-0472">Membrane</keyword>
<keyword evidence="9" id="KW-1133">Transmembrane helix</keyword>
<dbReference type="OrthoDB" id="10029320at2759"/>
<name>A0A6A5YAH8_9PLEO</name>
<evidence type="ECO:0000256" key="4">
    <source>
        <dbReference type="ARBA" id="ARBA00022723"/>
    </source>
</evidence>
<dbReference type="RefSeq" id="XP_033390575.1">
    <property type="nucleotide sequence ID" value="XM_033532690.1"/>
</dbReference>
<comment type="cofactor">
    <cofactor evidence="1 8">
        <name>heme</name>
        <dbReference type="ChEBI" id="CHEBI:30413"/>
    </cofactor>
</comment>
<dbReference type="PRINTS" id="PR00463">
    <property type="entry name" value="EP450I"/>
</dbReference>
<dbReference type="EMBL" id="ML978066">
    <property type="protein sequence ID" value="KAF2022236.1"/>
    <property type="molecule type" value="Genomic_DNA"/>
</dbReference>
<feature type="binding site" description="axial binding residue" evidence="8">
    <location>
        <position position="477"/>
    </location>
    <ligand>
        <name>heme</name>
        <dbReference type="ChEBI" id="CHEBI:30413"/>
    </ligand>
    <ligandPart>
        <name>Fe</name>
        <dbReference type="ChEBI" id="CHEBI:18248"/>
    </ligandPart>
</feature>
<dbReference type="Gene3D" id="1.10.630.10">
    <property type="entry name" value="Cytochrome P450"/>
    <property type="match status" value="1"/>
</dbReference>
<sequence>MAILPSFPIVLAAVCSLAVGYFLIKLCKARASFYYNKVKKGYPMPPWNPILGHLLVLNKAFKKYNLTRDMHMDDIFGAISKEFVESDSLFYVDLWPFLNPMVLISSPKYAQQAELVQDRPSDLLWSMHPVTGGPSVFATNGTEWKDTRSLLLPGFKPNYIFNQIIYSIDGAEALDMAFRIIAKGQNLVQLDRFFLEYMMKLADGQHCNAGNLLSQERFEAFTKALRSNMDWHYLGDSISSIVRRTPIIQLINSYNTRIMNRYLSDVMDERYLEWRAGKVSSLSYSNKSTLDLILADYMSKHKDKVPEVLDTAFKNWAIPQLRIMFFVGHDSGTATLSYTFYLLSKNPLALEKMRAEHDEVFGSDVTAVSYLLRTQPNLLNKLTYTTAVIREVLRLFPPASGFRHGKSGAHLIDENTGNHYSVENVNIWILHSALHRNPRYWKDPSEFKPERFLAGPNDPLYPVKGAWRPFEHGPRDCIGQALAMTTLRVTLVMLVRSFDVKPAYEEWDYLHGISLESAPKYEGERAYQAGQSGAHPAEGMPCRISLRQ</sequence>
<dbReference type="InterPro" id="IPR001128">
    <property type="entry name" value="Cyt_P450"/>
</dbReference>
<keyword evidence="3 8" id="KW-0349">Heme</keyword>
<dbReference type="GO" id="GO:0020037">
    <property type="term" value="F:heme binding"/>
    <property type="evidence" value="ECO:0007669"/>
    <property type="project" value="InterPro"/>
</dbReference>
<evidence type="ECO:0000256" key="8">
    <source>
        <dbReference type="PIRSR" id="PIRSR602401-1"/>
    </source>
</evidence>
<dbReference type="Pfam" id="PF00067">
    <property type="entry name" value="p450"/>
    <property type="match status" value="1"/>
</dbReference>
<evidence type="ECO:0000256" key="5">
    <source>
        <dbReference type="ARBA" id="ARBA00023002"/>
    </source>
</evidence>
<keyword evidence="4 8" id="KW-0479">Metal-binding</keyword>
<dbReference type="GeneID" id="54290087"/>
<organism evidence="10 11">
    <name type="scientific">Aaosphaeria arxii CBS 175.79</name>
    <dbReference type="NCBI Taxonomy" id="1450172"/>
    <lineage>
        <taxon>Eukaryota</taxon>
        <taxon>Fungi</taxon>
        <taxon>Dikarya</taxon>
        <taxon>Ascomycota</taxon>
        <taxon>Pezizomycotina</taxon>
        <taxon>Dothideomycetes</taxon>
        <taxon>Pleosporomycetidae</taxon>
        <taxon>Pleosporales</taxon>
        <taxon>Pleosporales incertae sedis</taxon>
        <taxon>Aaosphaeria</taxon>
    </lineage>
</organism>
<accession>A0A6A5YAH8</accession>